<feature type="region of interest" description="Disordered" evidence="5">
    <location>
        <begin position="209"/>
        <end position="242"/>
    </location>
</feature>
<evidence type="ECO:0000256" key="2">
    <source>
        <dbReference type="ARBA" id="ARBA00023125"/>
    </source>
</evidence>
<evidence type="ECO:0000256" key="4">
    <source>
        <dbReference type="ARBA" id="ARBA00023242"/>
    </source>
</evidence>
<evidence type="ECO:0000256" key="1">
    <source>
        <dbReference type="ARBA" id="ARBA00023015"/>
    </source>
</evidence>
<sequence>MASSGKPNFVKHGGIKLPIGFRFHPTDEELVVHYLKRKVFSFPLPASVIPEFDVFHTNPWDLPGDSKEKRYFFSKRKGSVKKCNRIAGCGYWKGFGKEKHIVARGNNQAVVVGMKKSLVFYQGKRPHGVKTRWVMNQYCLLVGSATTQNPNSTQKLMMEMEDWVVCRIYQKKRKAKNHGVKAPVPITNSNKTRRNIGGVIRPSINMDFMMEDSTDNSGPPQPSPSCSSGITEVSSNESDQEESNAYNISFSLYSCLTEH</sequence>
<protein>
    <submittedName>
        <fullName evidence="7">Putative NAC domain-containing protein 68</fullName>
        <ecNumber evidence="7">3.1.1.23</ecNumber>
    </submittedName>
</protein>
<dbReference type="PROSITE" id="PS51005">
    <property type="entry name" value="NAC"/>
    <property type="match status" value="1"/>
</dbReference>
<evidence type="ECO:0000313" key="7">
    <source>
        <dbReference type="EMBL" id="MPA31801.1"/>
    </source>
</evidence>
<dbReference type="Gene3D" id="2.170.150.80">
    <property type="entry name" value="NAC domain"/>
    <property type="match status" value="1"/>
</dbReference>
<keyword evidence="2" id="KW-0238">DNA-binding</keyword>
<dbReference type="GO" id="GO:0047372">
    <property type="term" value="F:monoacylglycerol lipase activity"/>
    <property type="evidence" value="ECO:0007669"/>
    <property type="project" value="UniProtKB-EC"/>
</dbReference>
<dbReference type="PANTHER" id="PTHR31719:SF130">
    <property type="entry name" value="NAC DOMAIN-CONTAINING PROTEIN 18"/>
    <property type="match status" value="1"/>
</dbReference>
<name>A0A5B6YJ91_DAVIN</name>
<gene>
    <name evidence="7" type="ORF">Din_001242</name>
</gene>
<dbReference type="GO" id="GO:0006355">
    <property type="term" value="P:regulation of DNA-templated transcription"/>
    <property type="evidence" value="ECO:0007669"/>
    <property type="project" value="InterPro"/>
</dbReference>
<dbReference type="AlphaFoldDB" id="A0A5B6YJ91"/>
<evidence type="ECO:0000256" key="5">
    <source>
        <dbReference type="SAM" id="MobiDB-lite"/>
    </source>
</evidence>
<dbReference type="InterPro" id="IPR036093">
    <property type="entry name" value="NAC_dom_sf"/>
</dbReference>
<organism evidence="7">
    <name type="scientific">Davidia involucrata</name>
    <name type="common">Dove tree</name>
    <dbReference type="NCBI Taxonomy" id="16924"/>
    <lineage>
        <taxon>Eukaryota</taxon>
        <taxon>Viridiplantae</taxon>
        <taxon>Streptophyta</taxon>
        <taxon>Embryophyta</taxon>
        <taxon>Tracheophyta</taxon>
        <taxon>Spermatophyta</taxon>
        <taxon>Magnoliopsida</taxon>
        <taxon>eudicotyledons</taxon>
        <taxon>Gunneridae</taxon>
        <taxon>Pentapetalae</taxon>
        <taxon>asterids</taxon>
        <taxon>Cornales</taxon>
        <taxon>Nyssaceae</taxon>
        <taxon>Davidia</taxon>
    </lineage>
</organism>
<reference evidence="7" key="1">
    <citation type="submission" date="2019-08" db="EMBL/GenBank/DDBJ databases">
        <title>Reference gene set and small RNA set construction with multiple tissues from Davidia involucrata Baill.</title>
        <authorList>
            <person name="Yang H."/>
            <person name="Zhou C."/>
            <person name="Li G."/>
            <person name="Wang J."/>
            <person name="Gao P."/>
            <person name="Wang M."/>
            <person name="Wang R."/>
            <person name="Zhao Y."/>
        </authorList>
    </citation>
    <scope>NUCLEOTIDE SEQUENCE</scope>
    <source>
        <tissue evidence="7">Mixed with DoveR01_LX</tissue>
    </source>
</reference>
<dbReference type="InterPro" id="IPR003441">
    <property type="entry name" value="NAC-dom"/>
</dbReference>
<dbReference type="SUPFAM" id="SSF101941">
    <property type="entry name" value="NAC domain"/>
    <property type="match status" value="1"/>
</dbReference>
<dbReference type="PANTHER" id="PTHR31719">
    <property type="entry name" value="NAC TRANSCRIPTION FACTOR 56"/>
    <property type="match status" value="1"/>
</dbReference>
<evidence type="ECO:0000256" key="3">
    <source>
        <dbReference type="ARBA" id="ARBA00023163"/>
    </source>
</evidence>
<feature type="compositionally biased region" description="Polar residues" evidence="5">
    <location>
        <begin position="230"/>
        <end position="242"/>
    </location>
</feature>
<proteinExistence type="predicted"/>
<keyword evidence="1" id="KW-0805">Transcription regulation</keyword>
<dbReference type="EC" id="3.1.1.23" evidence="7"/>
<keyword evidence="4" id="KW-0539">Nucleus</keyword>
<feature type="domain" description="NAC" evidence="6">
    <location>
        <begin position="17"/>
        <end position="171"/>
    </location>
</feature>
<dbReference type="EMBL" id="GHES01001242">
    <property type="protein sequence ID" value="MPA31801.1"/>
    <property type="molecule type" value="Transcribed_RNA"/>
</dbReference>
<dbReference type="Pfam" id="PF02365">
    <property type="entry name" value="NAM"/>
    <property type="match status" value="1"/>
</dbReference>
<keyword evidence="7" id="KW-0378">Hydrolase</keyword>
<accession>A0A5B6YJ91</accession>
<dbReference type="GO" id="GO:0003677">
    <property type="term" value="F:DNA binding"/>
    <property type="evidence" value="ECO:0007669"/>
    <property type="project" value="UniProtKB-KW"/>
</dbReference>
<keyword evidence="3" id="KW-0804">Transcription</keyword>
<evidence type="ECO:0000259" key="6">
    <source>
        <dbReference type="PROSITE" id="PS51005"/>
    </source>
</evidence>